<protein>
    <submittedName>
        <fullName evidence="1">Ankyrin repeat protein</fullName>
    </submittedName>
</protein>
<evidence type="ECO:0000313" key="2">
    <source>
        <dbReference type="Proteomes" id="UP000254631"/>
    </source>
</evidence>
<accession>A0A378K6B2</accession>
<name>A0A378K6B2_LEGPN</name>
<gene>
    <name evidence="1" type="ORF">NCTC12000_02258</name>
</gene>
<reference evidence="1 2" key="1">
    <citation type="submission" date="2018-06" db="EMBL/GenBank/DDBJ databases">
        <authorList>
            <consortium name="Pathogen Informatics"/>
            <person name="Doyle S."/>
        </authorList>
    </citation>
    <scope>NUCLEOTIDE SEQUENCE [LARGE SCALE GENOMIC DNA]</scope>
    <source>
        <strain evidence="1 2">NCTC12000</strain>
    </source>
</reference>
<dbReference type="RefSeq" id="WP_027219696.1">
    <property type="nucleotide sequence ID" value="NZ_BAZA01000075.1"/>
</dbReference>
<sequence>MCNEDGLILKILKEIKAIIKEIDPQEEQSISDALRLICNVIKDWARQERPLVAEVLKIFDATGSLNFRQIRNSLGHLPGLNEFSLSSRRPLSGHST</sequence>
<evidence type="ECO:0000313" key="1">
    <source>
        <dbReference type="EMBL" id="STX80247.1"/>
    </source>
</evidence>
<dbReference type="EMBL" id="UGOL01000001">
    <property type="protein sequence ID" value="STX80247.1"/>
    <property type="molecule type" value="Genomic_DNA"/>
</dbReference>
<dbReference type="AlphaFoldDB" id="A0A378K6B2"/>
<proteinExistence type="predicted"/>
<dbReference type="Proteomes" id="UP000254631">
    <property type="component" value="Unassembled WGS sequence"/>
</dbReference>
<organism evidence="1 2">
    <name type="scientific">Legionella pneumophila</name>
    <dbReference type="NCBI Taxonomy" id="446"/>
    <lineage>
        <taxon>Bacteria</taxon>
        <taxon>Pseudomonadati</taxon>
        <taxon>Pseudomonadota</taxon>
        <taxon>Gammaproteobacteria</taxon>
        <taxon>Legionellales</taxon>
        <taxon>Legionellaceae</taxon>
        <taxon>Legionella</taxon>
    </lineage>
</organism>